<keyword evidence="2" id="KW-1185">Reference proteome</keyword>
<dbReference type="EMBL" id="CCEJ010000008">
    <property type="protein sequence ID" value="CDR34481.1"/>
    <property type="molecule type" value="Genomic_DNA"/>
</dbReference>
<reference evidence="1" key="2">
    <citation type="submission" date="2014-09" db="EMBL/GenBank/DDBJ databases">
        <title>Criblamydia sequanensis harbors a mega-plasmid encoding arsenite resistance.</title>
        <authorList>
            <person name="Bertelli C."/>
            <person name="Goesmann A."/>
            <person name="Greub G."/>
        </authorList>
    </citation>
    <scope>NUCLEOTIDE SEQUENCE [LARGE SCALE GENOMIC DNA]</scope>
    <source>
        <strain evidence="1">CRIB-18</strain>
    </source>
</reference>
<reference evidence="1" key="1">
    <citation type="submission" date="2013-12" db="EMBL/GenBank/DDBJ databases">
        <authorList>
            <person name="Linke B."/>
        </authorList>
    </citation>
    <scope>NUCLEOTIDE SEQUENCE [LARGE SCALE GENOMIC DNA]</scope>
    <source>
        <strain evidence="1">CRIB-18</strain>
    </source>
</reference>
<dbReference type="RefSeq" id="WP_041018020.1">
    <property type="nucleotide sequence ID" value="NZ_CCEJ010000008.1"/>
</dbReference>
<comment type="caution">
    <text evidence="1">The sequence shown here is derived from an EMBL/GenBank/DDBJ whole genome shotgun (WGS) entry which is preliminary data.</text>
</comment>
<proteinExistence type="predicted"/>
<evidence type="ECO:0000313" key="1">
    <source>
        <dbReference type="EMBL" id="CDR34481.1"/>
    </source>
</evidence>
<protein>
    <submittedName>
        <fullName evidence="1">Uncharacterized protein</fullName>
    </submittedName>
</protein>
<dbReference type="Proteomes" id="UP000031552">
    <property type="component" value="Unassembled WGS sequence"/>
</dbReference>
<name>A0A090CZR8_9BACT</name>
<gene>
    <name evidence="1" type="ORF">CSEC_1668</name>
</gene>
<dbReference type="eggNOG" id="ENOG5031BID">
    <property type="taxonomic scope" value="Bacteria"/>
</dbReference>
<organism evidence="1 2">
    <name type="scientific">Candidatus Criblamydia sequanensis CRIB-18</name>
    <dbReference type="NCBI Taxonomy" id="1437425"/>
    <lineage>
        <taxon>Bacteria</taxon>
        <taxon>Pseudomonadati</taxon>
        <taxon>Chlamydiota</taxon>
        <taxon>Chlamydiia</taxon>
        <taxon>Parachlamydiales</taxon>
        <taxon>Candidatus Criblamydiaceae</taxon>
        <taxon>Candidatus Criblamydia</taxon>
    </lineage>
</organism>
<sequence length="98" mass="11381">MSKANSLCFKCLHSIQEELIDGRVPFRAVCPNCKIDIHSCENCKNYKIGLPNDCKIPFTEYVRDRSKSNLCEDFILNAEETRSDKQKAKSRFDDLFKE</sequence>
<accession>A0A090CZR8</accession>
<dbReference type="AlphaFoldDB" id="A0A090CZR8"/>
<evidence type="ECO:0000313" key="2">
    <source>
        <dbReference type="Proteomes" id="UP000031552"/>
    </source>
</evidence>
<dbReference type="OrthoDB" id="21528at2"/>
<dbReference type="STRING" id="1437425.CSEC_1668"/>